<accession>A0A0G0Y1B5</accession>
<feature type="domain" description="PIN" evidence="1">
    <location>
        <begin position="8"/>
        <end position="134"/>
    </location>
</feature>
<dbReference type="PANTHER" id="PTHR42188">
    <property type="entry name" value="23S RRNA-SPECIFIC ENDONUCLEASE VAPC20"/>
    <property type="match status" value="1"/>
</dbReference>
<dbReference type="Proteomes" id="UP000034160">
    <property type="component" value="Unassembled WGS sequence"/>
</dbReference>
<dbReference type="STRING" id="1618356.UU93_C0037G0008"/>
<dbReference type="GO" id="GO:0004521">
    <property type="term" value="F:RNA endonuclease activity"/>
    <property type="evidence" value="ECO:0007669"/>
    <property type="project" value="InterPro"/>
</dbReference>
<sequence length="146" mass="16704">MKMKNEKVILDSNVLIAFFNPSDSLHRNALALLKDLESQTRILNDLIFAEVGTVLLMKTKDLSFVSSILGKLFDDKAQNTQIILCTKVFLSQTLEIFSHQQSPQLSFEDCSIIALARTHKIRRIVTFDKAIRKTFAKEFEFLPKNI</sequence>
<dbReference type="InterPro" id="IPR029060">
    <property type="entry name" value="PIN-like_dom_sf"/>
</dbReference>
<evidence type="ECO:0000259" key="1">
    <source>
        <dbReference type="Pfam" id="PF01850"/>
    </source>
</evidence>
<dbReference type="GO" id="GO:0016075">
    <property type="term" value="P:rRNA catabolic process"/>
    <property type="evidence" value="ECO:0007669"/>
    <property type="project" value="TreeGrafter"/>
</dbReference>
<organism evidence="2 3">
    <name type="scientific">Candidatus Amesbacteria bacterium GW2011_GWA2_42_12</name>
    <dbReference type="NCBI Taxonomy" id="1618356"/>
    <lineage>
        <taxon>Bacteria</taxon>
        <taxon>Candidatus Amesiibacteriota</taxon>
    </lineage>
</organism>
<dbReference type="Gene3D" id="3.40.50.1010">
    <property type="entry name" value="5'-nuclease"/>
    <property type="match status" value="1"/>
</dbReference>
<reference evidence="2 3" key="1">
    <citation type="journal article" date="2015" name="Nature">
        <title>rRNA introns, odd ribosomes, and small enigmatic genomes across a large radiation of phyla.</title>
        <authorList>
            <person name="Brown C.T."/>
            <person name="Hug L.A."/>
            <person name="Thomas B.C."/>
            <person name="Sharon I."/>
            <person name="Castelle C.J."/>
            <person name="Singh A."/>
            <person name="Wilkins M.J."/>
            <person name="Williams K.H."/>
            <person name="Banfield J.F."/>
        </authorList>
    </citation>
    <scope>NUCLEOTIDE SEQUENCE [LARGE SCALE GENOMIC DNA]</scope>
</reference>
<dbReference type="SUPFAM" id="SSF88723">
    <property type="entry name" value="PIN domain-like"/>
    <property type="match status" value="1"/>
</dbReference>
<dbReference type="PANTHER" id="PTHR42188:SF1">
    <property type="entry name" value="23S RRNA-SPECIFIC ENDONUCLEASE VAPC20"/>
    <property type="match status" value="1"/>
</dbReference>
<comment type="caution">
    <text evidence="2">The sequence shown here is derived from an EMBL/GenBank/DDBJ whole genome shotgun (WGS) entry which is preliminary data.</text>
</comment>
<evidence type="ECO:0000313" key="3">
    <source>
        <dbReference type="Proteomes" id="UP000034160"/>
    </source>
</evidence>
<evidence type="ECO:0000313" key="2">
    <source>
        <dbReference type="EMBL" id="KKS30487.1"/>
    </source>
</evidence>
<dbReference type="Pfam" id="PF01850">
    <property type="entry name" value="PIN"/>
    <property type="match status" value="1"/>
</dbReference>
<dbReference type="AlphaFoldDB" id="A0A0G0Y1B5"/>
<dbReference type="EMBL" id="LCCN01000037">
    <property type="protein sequence ID" value="KKS30487.1"/>
    <property type="molecule type" value="Genomic_DNA"/>
</dbReference>
<dbReference type="CDD" id="cd09854">
    <property type="entry name" value="PIN_VapC-like"/>
    <property type="match status" value="1"/>
</dbReference>
<dbReference type="InterPro" id="IPR039018">
    <property type="entry name" value="VapC20-like"/>
</dbReference>
<protein>
    <recommendedName>
        <fullName evidence="1">PIN domain-containing protein</fullName>
    </recommendedName>
</protein>
<proteinExistence type="predicted"/>
<gene>
    <name evidence="2" type="ORF">UU93_C0037G0008</name>
</gene>
<name>A0A0G0Y1B5_9BACT</name>
<dbReference type="InterPro" id="IPR002716">
    <property type="entry name" value="PIN_dom"/>
</dbReference>